<gene>
    <name evidence="1" type="ORF">dnm_077960</name>
</gene>
<dbReference type="EMBL" id="CP061800">
    <property type="protein sequence ID" value="QTA91722.1"/>
    <property type="molecule type" value="Genomic_DNA"/>
</dbReference>
<evidence type="ECO:0000313" key="2">
    <source>
        <dbReference type="Proteomes" id="UP000663722"/>
    </source>
</evidence>
<proteinExistence type="predicted"/>
<accession>A0A975GSA9</accession>
<protein>
    <submittedName>
        <fullName evidence="1">Uncharacterized protein</fullName>
    </submittedName>
</protein>
<dbReference type="Proteomes" id="UP000663722">
    <property type="component" value="Chromosome"/>
</dbReference>
<reference evidence="1" key="1">
    <citation type="journal article" date="2021" name="Microb. Physiol.">
        <title>Proteogenomic Insights into the Physiology of Marine, Sulfate-Reducing, Filamentous Desulfonema limicola and Desulfonema magnum.</title>
        <authorList>
            <person name="Schnaars V."/>
            <person name="Wohlbrand L."/>
            <person name="Scheve S."/>
            <person name="Hinrichs C."/>
            <person name="Reinhardt R."/>
            <person name="Rabus R."/>
        </authorList>
    </citation>
    <scope>NUCLEOTIDE SEQUENCE</scope>
    <source>
        <strain evidence="1">4be13</strain>
    </source>
</reference>
<dbReference type="AlphaFoldDB" id="A0A975GSA9"/>
<dbReference type="KEGG" id="dmm:dnm_077960"/>
<evidence type="ECO:0000313" key="1">
    <source>
        <dbReference type="EMBL" id="QTA91722.1"/>
    </source>
</evidence>
<keyword evidence="2" id="KW-1185">Reference proteome</keyword>
<name>A0A975GSA9_9BACT</name>
<sequence>MKRSHVLKCYFSTPDQKNVGKFMDKYLSNFIISYKTVMICRSQRTMKVL</sequence>
<organism evidence="1 2">
    <name type="scientific">Desulfonema magnum</name>
    <dbReference type="NCBI Taxonomy" id="45655"/>
    <lineage>
        <taxon>Bacteria</taxon>
        <taxon>Pseudomonadati</taxon>
        <taxon>Thermodesulfobacteriota</taxon>
        <taxon>Desulfobacteria</taxon>
        <taxon>Desulfobacterales</taxon>
        <taxon>Desulfococcaceae</taxon>
        <taxon>Desulfonema</taxon>
    </lineage>
</organism>